<dbReference type="EMBL" id="JAVIXS010000015">
    <property type="protein sequence ID" value="MDR4953626.1"/>
    <property type="molecule type" value="Genomic_DNA"/>
</dbReference>
<name>A0ABU1E7P9_9FLAO</name>
<protein>
    <recommendedName>
        <fullName evidence="3">Tail fiber protein</fullName>
    </recommendedName>
</protein>
<sequence length="252" mass="26844">MMIICNDHRVSGQVGINTPAPDRNAILEMYTSNKGLLPPRVSLVNITSASPLSQHVKGMIVYNTVNNASVNEGLYVNNGIQWFRLSIEDMPFGHVKYSVVTNDHNGWYLLNGRTVSSLPAVAQANARSLGFAAAIPDATNRYLKAKTGTEALGATGGNAAVTLVQANLPAMTFYGTALSAGNHYHFITDRGNTSVNAGGLGNDNADDTSGKYTTSNAGNHYHSFTVNTGGTNMPVSIDPKHLNLNVFVYLGQ</sequence>
<dbReference type="Proteomes" id="UP001260959">
    <property type="component" value="Unassembled WGS sequence"/>
</dbReference>
<gene>
    <name evidence="1" type="ORF">REB14_15715</name>
</gene>
<comment type="caution">
    <text evidence="1">The sequence shown here is derived from an EMBL/GenBank/DDBJ whole genome shotgun (WGS) entry which is preliminary data.</text>
</comment>
<evidence type="ECO:0000313" key="2">
    <source>
        <dbReference type="Proteomes" id="UP001260959"/>
    </source>
</evidence>
<evidence type="ECO:0008006" key="3">
    <source>
        <dbReference type="Google" id="ProtNLM"/>
    </source>
</evidence>
<proteinExistence type="predicted"/>
<accession>A0ABU1E7P9</accession>
<evidence type="ECO:0000313" key="1">
    <source>
        <dbReference type="EMBL" id="MDR4953626.1"/>
    </source>
</evidence>
<reference evidence="1 2" key="1">
    <citation type="submission" date="2023-08" db="EMBL/GenBank/DDBJ databases">
        <authorList>
            <person name="Maltman C."/>
        </authorList>
    </citation>
    <scope>NUCLEOTIDE SEQUENCE [LARGE SCALE GENOMIC DNA]</scope>
    <source>
        <strain evidence="1 2">ES2</strain>
    </source>
</reference>
<organism evidence="1 2">
    <name type="scientific">Chryseobacterium metallicongregator</name>
    <dbReference type="NCBI Taxonomy" id="3073042"/>
    <lineage>
        <taxon>Bacteria</taxon>
        <taxon>Pseudomonadati</taxon>
        <taxon>Bacteroidota</taxon>
        <taxon>Flavobacteriia</taxon>
        <taxon>Flavobacteriales</taxon>
        <taxon>Weeksellaceae</taxon>
        <taxon>Chryseobacterium group</taxon>
        <taxon>Chryseobacterium</taxon>
    </lineage>
</organism>
<keyword evidence="2" id="KW-1185">Reference proteome</keyword>
<dbReference type="RefSeq" id="WP_309522626.1">
    <property type="nucleotide sequence ID" value="NZ_JAVIXS010000015.1"/>
</dbReference>